<organism evidence="1 2">
    <name type="scientific">Mycena indigotica</name>
    <dbReference type="NCBI Taxonomy" id="2126181"/>
    <lineage>
        <taxon>Eukaryota</taxon>
        <taxon>Fungi</taxon>
        <taxon>Dikarya</taxon>
        <taxon>Basidiomycota</taxon>
        <taxon>Agaricomycotina</taxon>
        <taxon>Agaricomycetes</taxon>
        <taxon>Agaricomycetidae</taxon>
        <taxon>Agaricales</taxon>
        <taxon>Marasmiineae</taxon>
        <taxon>Mycenaceae</taxon>
        <taxon>Mycena</taxon>
    </lineage>
</organism>
<comment type="caution">
    <text evidence="1">The sequence shown here is derived from an EMBL/GenBank/DDBJ whole genome shotgun (WGS) entry which is preliminary data.</text>
</comment>
<gene>
    <name evidence="1" type="ORF">MIND_01422300</name>
</gene>
<dbReference type="EMBL" id="JACAZF010000019">
    <property type="protein sequence ID" value="KAF7288767.1"/>
    <property type="molecule type" value="Genomic_DNA"/>
</dbReference>
<sequence>MALLVLLSSKRQREDRISVPQTPLPLPLPFLFPITDTLAPSPLKQALLFTSAGASRLGTCDWLHDTIEHDTMSAFEAFDPFISLDEANWMDKWREILSFETAVSTGLPRRWLHLRSRKIAATTATWISPNQEMAGSCMCPPFSNNAVPFTSSYFYRFPTLQSTPFMAHIF</sequence>
<name>A0A8H6VNZ0_9AGAR</name>
<dbReference type="AlphaFoldDB" id="A0A8H6VNZ0"/>
<proteinExistence type="predicted"/>
<protein>
    <submittedName>
        <fullName evidence="1">Uncharacterized protein</fullName>
    </submittedName>
</protein>
<keyword evidence="2" id="KW-1185">Reference proteome</keyword>
<evidence type="ECO:0000313" key="1">
    <source>
        <dbReference type="EMBL" id="KAF7288767.1"/>
    </source>
</evidence>
<evidence type="ECO:0000313" key="2">
    <source>
        <dbReference type="Proteomes" id="UP000636479"/>
    </source>
</evidence>
<dbReference type="RefSeq" id="XP_037212989.1">
    <property type="nucleotide sequence ID" value="XM_037370608.1"/>
</dbReference>
<dbReference type="Proteomes" id="UP000636479">
    <property type="component" value="Unassembled WGS sequence"/>
</dbReference>
<dbReference type="GeneID" id="59353124"/>
<reference evidence="1" key="1">
    <citation type="submission" date="2020-05" db="EMBL/GenBank/DDBJ databases">
        <title>Mycena genomes resolve the evolution of fungal bioluminescence.</title>
        <authorList>
            <person name="Tsai I.J."/>
        </authorList>
    </citation>
    <scope>NUCLEOTIDE SEQUENCE</scope>
    <source>
        <strain evidence="1">171206Taipei</strain>
    </source>
</reference>
<accession>A0A8H6VNZ0</accession>